<dbReference type="InterPro" id="IPR009057">
    <property type="entry name" value="Homeodomain-like_sf"/>
</dbReference>
<sequence>MGYIRAADVLPEQLISEIQKYVDGQMLYIPRKCEEHSRWGERSGTRENLEKRDRRIFEEYTAGRSVSDLSKKYYLSEKSIQRIIRKRNPS</sequence>
<dbReference type="InterPro" id="IPR049739">
    <property type="entry name" value="YraL-like"/>
</dbReference>
<organism evidence="2 3">
    <name type="scientific">Candidatus Eisenbergiella merdipullorum</name>
    <dbReference type="NCBI Taxonomy" id="2838553"/>
    <lineage>
        <taxon>Bacteria</taxon>
        <taxon>Bacillati</taxon>
        <taxon>Bacillota</taxon>
        <taxon>Clostridia</taxon>
        <taxon>Lachnospirales</taxon>
        <taxon>Lachnospiraceae</taxon>
        <taxon>Eisenbergiella</taxon>
    </lineage>
</organism>
<name>A0A9D2I7C5_9FIRM</name>
<gene>
    <name evidence="2" type="ORF">H9717_08240</name>
</gene>
<comment type="caution">
    <text evidence="2">The sequence shown here is derived from an EMBL/GenBank/DDBJ whole genome shotgun (WGS) entry which is preliminary data.</text>
</comment>
<reference evidence="2" key="2">
    <citation type="submission" date="2021-04" db="EMBL/GenBank/DDBJ databases">
        <authorList>
            <person name="Gilroy R."/>
        </authorList>
    </citation>
    <scope>NUCLEOTIDE SEQUENCE</scope>
    <source>
        <strain evidence="2">CHK179-7159</strain>
    </source>
</reference>
<accession>A0A9D2I7C5</accession>
<dbReference type="Gene3D" id="1.10.10.60">
    <property type="entry name" value="Homeodomain-like"/>
    <property type="match status" value="1"/>
</dbReference>
<protein>
    <recommendedName>
        <fullName evidence="1">Mor transcription activator domain-containing protein</fullName>
    </recommendedName>
</protein>
<dbReference type="PANTHER" id="PTHR37812">
    <property type="entry name" value="MU-LIKE PROPHAGE FLUMU PROTEIN C"/>
    <property type="match status" value="1"/>
</dbReference>
<dbReference type="SUPFAM" id="SSF46689">
    <property type="entry name" value="Homeodomain-like"/>
    <property type="match status" value="1"/>
</dbReference>
<dbReference type="AlphaFoldDB" id="A0A9D2I7C5"/>
<dbReference type="EMBL" id="DWYY01000088">
    <property type="protein sequence ID" value="HJA93083.1"/>
    <property type="molecule type" value="Genomic_DNA"/>
</dbReference>
<proteinExistence type="predicted"/>
<dbReference type="Proteomes" id="UP000886858">
    <property type="component" value="Unassembled WGS sequence"/>
</dbReference>
<dbReference type="Pfam" id="PF08765">
    <property type="entry name" value="Mor"/>
    <property type="match status" value="1"/>
</dbReference>
<dbReference type="NCBIfam" id="NF040785">
    <property type="entry name" value="CD3324_fam"/>
    <property type="match status" value="1"/>
</dbReference>
<feature type="domain" description="Mor transcription activator" evidence="1">
    <location>
        <begin position="7"/>
        <end position="86"/>
    </location>
</feature>
<reference evidence="2" key="1">
    <citation type="journal article" date="2021" name="PeerJ">
        <title>Extensive microbial diversity within the chicken gut microbiome revealed by metagenomics and culture.</title>
        <authorList>
            <person name="Gilroy R."/>
            <person name="Ravi A."/>
            <person name="Getino M."/>
            <person name="Pursley I."/>
            <person name="Horton D.L."/>
            <person name="Alikhan N.F."/>
            <person name="Baker D."/>
            <person name="Gharbi K."/>
            <person name="Hall N."/>
            <person name="Watson M."/>
            <person name="Adriaenssens E.M."/>
            <person name="Foster-Nyarko E."/>
            <person name="Jarju S."/>
            <person name="Secka A."/>
            <person name="Antonio M."/>
            <person name="Oren A."/>
            <person name="Chaudhuri R.R."/>
            <person name="La Ragione R."/>
            <person name="Hildebrand F."/>
            <person name="Pallen M.J."/>
        </authorList>
    </citation>
    <scope>NUCLEOTIDE SEQUENCE</scope>
    <source>
        <strain evidence="2">CHK179-7159</strain>
    </source>
</reference>
<evidence type="ECO:0000259" key="1">
    <source>
        <dbReference type="Pfam" id="PF08765"/>
    </source>
</evidence>
<dbReference type="PANTHER" id="PTHR37812:SF1">
    <property type="entry name" value="MU-LIKE PROPHAGE FLUMU PROTEIN C"/>
    <property type="match status" value="1"/>
</dbReference>
<evidence type="ECO:0000313" key="2">
    <source>
        <dbReference type="EMBL" id="HJA93083.1"/>
    </source>
</evidence>
<dbReference type="InterPro" id="IPR052411">
    <property type="entry name" value="c-mor_Regulatory_Protein"/>
</dbReference>
<evidence type="ECO:0000313" key="3">
    <source>
        <dbReference type="Proteomes" id="UP000886858"/>
    </source>
</evidence>
<dbReference type="InterPro" id="IPR014875">
    <property type="entry name" value="Mor_transcription_activator"/>
</dbReference>